<accession>A0ABQ2MHE1</accession>
<feature type="region of interest" description="Disordered" evidence="1">
    <location>
        <begin position="137"/>
        <end position="164"/>
    </location>
</feature>
<evidence type="ECO:0000256" key="2">
    <source>
        <dbReference type="SAM" id="Phobius"/>
    </source>
</evidence>
<feature type="transmembrane region" description="Helical" evidence="2">
    <location>
        <begin position="111"/>
        <end position="131"/>
    </location>
</feature>
<keyword evidence="2" id="KW-1133">Transmembrane helix</keyword>
<dbReference type="Proteomes" id="UP000631535">
    <property type="component" value="Unassembled WGS sequence"/>
</dbReference>
<comment type="caution">
    <text evidence="3">The sequence shown here is derived from an EMBL/GenBank/DDBJ whole genome shotgun (WGS) entry which is preliminary data.</text>
</comment>
<reference evidence="4" key="1">
    <citation type="journal article" date="2019" name="Int. J. Syst. Evol. Microbiol.">
        <title>The Global Catalogue of Microorganisms (GCM) 10K type strain sequencing project: providing services to taxonomists for standard genome sequencing and annotation.</title>
        <authorList>
            <consortium name="The Broad Institute Genomics Platform"/>
            <consortium name="The Broad Institute Genome Sequencing Center for Infectious Disease"/>
            <person name="Wu L."/>
            <person name="Ma J."/>
        </authorList>
    </citation>
    <scope>NUCLEOTIDE SEQUENCE [LARGE SCALE GENOMIC DNA]</scope>
    <source>
        <strain evidence="4">CGMCC 4.7178</strain>
    </source>
</reference>
<feature type="transmembrane region" description="Helical" evidence="2">
    <location>
        <begin position="52"/>
        <end position="74"/>
    </location>
</feature>
<evidence type="ECO:0000256" key="1">
    <source>
        <dbReference type="SAM" id="MobiDB-lite"/>
    </source>
</evidence>
<keyword evidence="2" id="KW-0812">Transmembrane</keyword>
<evidence type="ECO:0008006" key="5">
    <source>
        <dbReference type="Google" id="ProtNLM"/>
    </source>
</evidence>
<evidence type="ECO:0000313" key="3">
    <source>
        <dbReference type="EMBL" id="GGO52197.1"/>
    </source>
</evidence>
<feature type="compositionally biased region" description="Pro residues" evidence="1">
    <location>
        <begin position="154"/>
        <end position="164"/>
    </location>
</feature>
<gene>
    <name evidence="3" type="ORF">GCM10012287_35970</name>
</gene>
<keyword evidence="4" id="KW-1185">Reference proteome</keyword>
<name>A0ABQ2MHE1_9ACTN</name>
<protein>
    <recommendedName>
        <fullName evidence="5">Integral membrane protein</fullName>
    </recommendedName>
</protein>
<keyword evidence="2" id="KW-0472">Membrane</keyword>
<feature type="transmembrane region" description="Helical" evidence="2">
    <location>
        <begin position="86"/>
        <end position="105"/>
    </location>
</feature>
<feature type="transmembrane region" description="Helical" evidence="2">
    <location>
        <begin position="9"/>
        <end position="32"/>
    </location>
</feature>
<dbReference type="EMBL" id="BMMP01000011">
    <property type="protein sequence ID" value="GGO52197.1"/>
    <property type="molecule type" value="Genomic_DNA"/>
</dbReference>
<sequence length="164" mass="16693">MGGVGLRRWVAGAAALILAVEAVGIVLLHVFLSMVVDEQQMSMAGLEPRSMSLSAVVAGGLFGGYLLLCAAVLVRTAVRDRAPTGLLRIVLISAAVVHGLLGAATVGLVGWAAFLFMMVVLGLIVWSLVSYSVEETAERQSPPPGPAGSGPAAPAAPDPRPSAP</sequence>
<proteinExistence type="predicted"/>
<organism evidence="3 4">
    <name type="scientific">Streptomyces daqingensis</name>
    <dbReference type="NCBI Taxonomy" id="1472640"/>
    <lineage>
        <taxon>Bacteria</taxon>
        <taxon>Bacillati</taxon>
        <taxon>Actinomycetota</taxon>
        <taxon>Actinomycetes</taxon>
        <taxon>Kitasatosporales</taxon>
        <taxon>Streptomycetaceae</taxon>
        <taxon>Streptomyces</taxon>
    </lineage>
</organism>
<evidence type="ECO:0000313" key="4">
    <source>
        <dbReference type="Proteomes" id="UP000631535"/>
    </source>
</evidence>